<evidence type="ECO:0000256" key="4">
    <source>
        <dbReference type="ARBA" id="ARBA00022692"/>
    </source>
</evidence>
<evidence type="ECO:0000256" key="5">
    <source>
        <dbReference type="ARBA" id="ARBA00022989"/>
    </source>
</evidence>
<dbReference type="PROSITE" id="PS50283">
    <property type="entry name" value="NA_SOLUT_SYMP_3"/>
    <property type="match status" value="1"/>
</dbReference>
<keyword evidence="5 8" id="KW-1133">Transmembrane helix</keyword>
<evidence type="ECO:0000313" key="9">
    <source>
        <dbReference type="EMBL" id="QVL34554.1"/>
    </source>
</evidence>
<feature type="transmembrane region" description="Helical" evidence="8">
    <location>
        <begin position="306"/>
        <end position="332"/>
    </location>
</feature>
<dbReference type="Proteomes" id="UP000676194">
    <property type="component" value="Chromosome"/>
</dbReference>
<dbReference type="PANTHER" id="PTHR48086">
    <property type="entry name" value="SODIUM/PROLINE SYMPORTER-RELATED"/>
    <property type="match status" value="1"/>
</dbReference>
<keyword evidence="3" id="KW-0813">Transport</keyword>
<dbReference type="InterPro" id="IPR050277">
    <property type="entry name" value="Sodium:Solute_Symporter"/>
</dbReference>
<name>A0A8E6BB05_9BACT</name>
<evidence type="ECO:0000313" key="10">
    <source>
        <dbReference type="Proteomes" id="UP000676194"/>
    </source>
</evidence>
<dbReference type="KEGG" id="tsph:KIH39_11795"/>
<keyword evidence="4 8" id="KW-0812">Transmembrane</keyword>
<evidence type="ECO:0000256" key="3">
    <source>
        <dbReference type="ARBA" id="ARBA00022448"/>
    </source>
</evidence>
<dbReference type="PANTHER" id="PTHR48086:SF4">
    <property type="entry name" value="SODIUM_PANTOTHENATE SYMPORTER"/>
    <property type="match status" value="1"/>
</dbReference>
<sequence length="538" mass="58487">MISALTTESWLVLTAFAGYLLGVIFLGIWSHRLVKKGNFVKNYFVGGRKLGAWVLALSVAGTAISGGTFTGFPALIYTNGWVMALWIASYMVVPLTAMALMGKRINQVARVSGSVTVPDVFRDRFDSPALGLTSTLLLFGFLISNMVAQFKSGGLVLKTALGLPKVAVELPLLGIFEDRAYLLGLAIFATTVVAYTSFGGFWAVTWTDVLEGFVKIIGVSLLAFLAIRSVQDVTLENGETLTGLAAATKRLEMQNPELVSAPGPNNFLPLSLAFSFFLMWSLSTPGQPSGMVRLMSFKDSQSLRKAMIVVCGYYAVTYSSLVIIFICSRAIYPTEFLTNADSVMPEMARRLAPHPLIAGLLLASPYAAVMSAVAAFLLMISSSLVRDIYQRTIDPAVPDKVVKRLSYTMTALVGVGVMIAAMRPPDFLQYLIVFAGSGQSSSFLFPMLLSLYWKRATKQGVLGGMLGGACTIMALYLTGWMFNDKTIYKAIEPYYLFGFDPLVWGFSVSAITSIGISLLTRPDPRLVEKYFPQRTSDS</sequence>
<feature type="transmembrane region" description="Helical" evidence="8">
    <location>
        <begin position="267"/>
        <end position="285"/>
    </location>
</feature>
<dbReference type="Gene3D" id="1.20.1730.10">
    <property type="entry name" value="Sodium/glucose cotransporter"/>
    <property type="match status" value="1"/>
</dbReference>
<evidence type="ECO:0000256" key="1">
    <source>
        <dbReference type="ARBA" id="ARBA00004141"/>
    </source>
</evidence>
<dbReference type="GO" id="GO:0005886">
    <property type="term" value="C:plasma membrane"/>
    <property type="evidence" value="ECO:0007669"/>
    <property type="project" value="TreeGrafter"/>
</dbReference>
<feature type="transmembrane region" description="Helical" evidence="8">
    <location>
        <begin position="352"/>
        <end position="380"/>
    </location>
</feature>
<feature type="transmembrane region" description="Helical" evidence="8">
    <location>
        <begin position="81"/>
        <end position="100"/>
    </location>
</feature>
<comment type="similarity">
    <text evidence="2 7">Belongs to the sodium:solute symporter (SSF) (TC 2.A.21) family.</text>
</comment>
<evidence type="ECO:0000256" key="8">
    <source>
        <dbReference type="SAM" id="Phobius"/>
    </source>
</evidence>
<feature type="transmembrane region" description="Helical" evidence="8">
    <location>
        <begin position="427"/>
        <end position="449"/>
    </location>
</feature>
<comment type="subcellular location">
    <subcellularLocation>
        <location evidence="1">Membrane</location>
        <topology evidence="1">Multi-pass membrane protein</topology>
    </subcellularLocation>
</comment>
<feature type="transmembrane region" description="Helical" evidence="8">
    <location>
        <begin position="502"/>
        <end position="520"/>
    </location>
</feature>
<feature type="transmembrane region" description="Helical" evidence="8">
    <location>
        <begin position="461"/>
        <end position="482"/>
    </location>
</feature>
<evidence type="ECO:0000256" key="6">
    <source>
        <dbReference type="ARBA" id="ARBA00023136"/>
    </source>
</evidence>
<gene>
    <name evidence="9" type="ORF">KIH39_11795</name>
</gene>
<feature type="transmembrane region" description="Helical" evidence="8">
    <location>
        <begin position="50"/>
        <end position="75"/>
    </location>
</feature>
<dbReference type="GO" id="GO:0015233">
    <property type="term" value="F:pantothenate transmembrane transporter activity"/>
    <property type="evidence" value="ECO:0007669"/>
    <property type="project" value="TreeGrafter"/>
</dbReference>
<proteinExistence type="inferred from homology"/>
<dbReference type="AlphaFoldDB" id="A0A8E6BB05"/>
<accession>A0A8E6BB05</accession>
<dbReference type="InterPro" id="IPR038377">
    <property type="entry name" value="Na/Glc_symporter_sf"/>
</dbReference>
<dbReference type="RefSeq" id="WP_213499651.1">
    <property type="nucleotide sequence ID" value="NZ_CP074694.1"/>
</dbReference>
<feature type="transmembrane region" description="Helical" evidence="8">
    <location>
        <begin position="212"/>
        <end position="230"/>
    </location>
</feature>
<dbReference type="Pfam" id="PF00474">
    <property type="entry name" value="SSF"/>
    <property type="match status" value="1"/>
</dbReference>
<feature type="transmembrane region" description="Helical" evidence="8">
    <location>
        <begin position="12"/>
        <end position="29"/>
    </location>
</feature>
<feature type="transmembrane region" description="Helical" evidence="8">
    <location>
        <begin position="129"/>
        <end position="148"/>
    </location>
</feature>
<evidence type="ECO:0000256" key="2">
    <source>
        <dbReference type="ARBA" id="ARBA00006434"/>
    </source>
</evidence>
<dbReference type="EMBL" id="CP074694">
    <property type="protein sequence ID" value="QVL34554.1"/>
    <property type="molecule type" value="Genomic_DNA"/>
</dbReference>
<reference evidence="9" key="1">
    <citation type="submission" date="2021-05" db="EMBL/GenBank/DDBJ databases">
        <title>Complete genome sequence of the cellulolytic planctomycete Telmatocola sphagniphila SP2T and characterization of the first cellulase from planctomycetes.</title>
        <authorList>
            <person name="Rakitin A.L."/>
            <person name="Beletsky A.V."/>
            <person name="Naumoff D.G."/>
            <person name="Kulichevskaya I.S."/>
            <person name="Mardanov A.V."/>
            <person name="Ravin N.V."/>
            <person name="Dedysh S.N."/>
        </authorList>
    </citation>
    <scope>NUCLEOTIDE SEQUENCE</scope>
    <source>
        <strain evidence="9">SP2T</strain>
    </source>
</reference>
<evidence type="ECO:0000256" key="7">
    <source>
        <dbReference type="RuleBase" id="RU362091"/>
    </source>
</evidence>
<keyword evidence="10" id="KW-1185">Reference proteome</keyword>
<dbReference type="InterPro" id="IPR001734">
    <property type="entry name" value="Na/solute_symporter"/>
</dbReference>
<feature type="transmembrane region" description="Helical" evidence="8">
    <location>
        <begin position="180"/>
        <end position="205"/>
    </location>
</feature>
<protein>
    <submittedName>
        <fullName evidence="9">Sodium/solute symporter</fullName>
    </submittedName>
</protein>
<dbReference type="NCBIfam" id="TIGR00813">
    <property type="entry name" value="sss"/>
    <property type="match status" value="1"/>
</dbReference>
<keyword evidence="6 8" id="KW-0472">Membrane</keyword>
<organism evidence="9 10">
    <name type="scientific">Telmatocola sphagniphila</name>
    <dbReference type="NCBI Taxonomy" id="1123043"/>
    <lineage>
        <taxon>Bacteria</taxon>
        <taxon>Pseudomonadati</taxon>
        <taxon>Planctomycetota</taxon>
        <taxon>Planctomycetia</taxon>
        <taxon>Gemmatales</taxon>
        <taxon>Gemmataceae</taxon>
    </lineage>
</organism>
<feature type="transmembrane region" description="Helical" evidence="8">
    <location>
        <begin position="401"/>
        <end position="421"/>
    </location>
</feature>